<feature type="active site" description="Acyl-thioester intermediate" evidence="4">
    <location>
        <position position="89"/>
    </location>
</feature>
<feature type="active site" description="Proton acceptor" evidence="4">
    <location>
        <position position="368"/>
    </location>
</feature>
<dbReference type="Proteomes" id="UP000028875">
    <property type="component" value="Unassembled WGS sequence"/>
</dbReference>
<evidence type="ECO:0000256" key="1">
    <source>
        <dbReference type="ARBA" id="ARBA00010982"/>
    </source>
</evidence>
<dbReference type="OrthoDB" id="9764892at2"/>
<keyword evidence="3 5" id="KW-0012">Acyltransferase</keyword>
<dbReference type="PANTHER" id="PTHR43365">
    <property type="entry name" value="BLR7806 PROTEIN"/>
    <property type="match status" value="1"/>
</dbReference>
<evidence type="ECO:0000313" key="9">
    <source>
        <dbReference type="Proteomes" id="UP000028875"/>
    </source>
</evidence>
<evidence type="ECO:0000259" key="7">
    <source>
        <dbReference type="Pfam" id="PF02803"/>
    </source>
</evidence>
<evidence type="ECO:0000256" key="3">
    <source>
        <dbReference type="ARBA" id="ARBA00023315"/>
    </source>
</evidence>
<dbReference type="PROSITE" id="PS00737">
    <property type="entry name" value="THIOLASE_2"/>
    <property type="match status" value="1"/>
</dbReference>
<dbReference type="PIRSF" id="PIRSF000429">
    <property type="entry name" value="Ac-CoA_Ac_transf"/>
    <property type="match status" value="1"/>
</dbReference>
<reference evidence="8 9" key="1">
    <citation type="submission" date="2014-03" db="EMBL/GenBank/DDBJ databases">
        <authorList>
            <person name="Urmite Genomes U."/>
        </authorList>
    </citation>
    <scope>NUCLEOTIDE SEQUENCE [LARGE SCALE GENOMIC DNA]</scope>
    <source>
        <strain evidence="8 9">Vm-5</strain>
    </source>
</reference>
<feature type="domain" description="Thiolase C-terminal" evidence="7">
    <location>
        <begin position="261"/>
        <end position="381"/>
    </location>
</feature>
<dbReference type="InterPro" id="IPR016039">
    <property type="entry name" value="Thiolase-like"/>
</dbReference>
<keyword evidence="2 5" id="KW-0808">Transferase</keyword>
<comment type="similarity">
    <text evidence="1 5">Belongs to the thiolase-like superfamily. Thiolase family.</text>
</comment>
<proteinExistence type="inferred from homology"/>
<dbReference type="GO" id="GO:0003988">
    <property type="term" value="F:acetyl-CoA C-acyltransferase activity"/>
    <property type="evidence" value="ECO:0007669"/>
    <property type="project" value="UniProtKB-ARBA"/>
</dbReference>
<dbReference type="Pfam" id="PF02803">
    <property type="entry name" value="Thiolase_C"/>
    <property type="match status" value="1"/>
</dbReference>
<evidence type="ECO:0000256" key="2">
    <source>
        <dbReference type="ARBA" id="ARBA00022679"/>
    </source>
</evidence>
<organism evidence="8 9">
    <name type="scientific">Virgibacillus massiliensis</name>
    <dbReference type="NCBI Taxonomy" id="1462526"/>
    <lineage>
        <taxon>Bacteria</taxon>
        <taxon>Bacillati</taxon>
        <taxon>Bacillota</taxon>
        <taxon>Bacilli</taxon>
        <taxon>Bacillales</taxon>
        <taxon>Bacillaceae</taxon>
        <taxon>Virgibacillus</taxon>
    </lineage>
</organism>
<dbReference type="RefSeq" id="WP_038243758.1">
    <property type="nucleotide sequence ID" value="NZ_BNER01000002.1"/>
</dbReference>
<name>A0A024QAV0_9BACI</name>
<evidence type="ECO:0000256" key="4">
    <source>
        <dbReference type="PIRSR" id="PIRSR000429-1"/>
    </source>
</evidence>
<reference evidence="9" key="2">
    <citation type="submission" date="2014-05" db="EMBL/GenBank/DDBJ databases">
        <title>Draft genome sequence of Virgibacillus massiliensis Vm-5.</title>
        <authorList>
            <person name="Khelaifia S."/>
            <person name="Croce O."/>
            <person name="Lagier J.C."/>
            <person name="Raoult D."/>
        </authorList>
    </citation>
    <scope>NUCLEOTIDE SEQUENCE [LARGE SCALE GENOMIC DNA]</scope>
    <source>
        <strain evidence="9">Vm-5</strain>
    </source>
</reference>
<dbReference type="InterPro" id="IPR020617">
    <property type="entry name" value="Thiolase_C"/>
</dbReference>
<dbReference type="FunFam" id="3.40.47.10:FF:000010">
    <property type="entry name" value="Acetyl-CoA acetyltransferase (Thiolase)"/>
    <property type="match status" value="1"/>
</dbReference>
<feature type="active site" description="Proton acceptor" evidence="4">
    <location>
        <position position="338"/>
    </location>
</feature>
<dbReference type="InterPro" id="IPR020613">
    <property type="entry name" value="Thiolase_CS"/>
</dbReference>
<dbReference type="InterPro" id="IPR002155">
    <property type="entry name" value="Thiolase"/>
</dbReference>
<dbReference type="PANTHER" id="PTHR43365:SF1">
    <property type="entry name" value="ACETYL-COA C-ACYLTRANSFERASE"/>
    <property type="match status" value="1"/>
</dbReference>
<dbReference type="NCBIfam" id="TIGR01930">
    <property type="entry name" value="AcCoA-C-Actrans"/>
    <property type="match status" value="1"/>
</dbReference>
<dbReference type="eggNOG" id="COG0183">
    <property type="taxonomic scope" value="Bacteria"/>
</dbReference>
<dbReference type="STRING" id="1462526.BN990_01975"/>
<dbReference type="AlphaFoldDB" id="A0A024QAV0"/>
<comment type="caution">
    <text evidence="8">The sequence shown here is derived from an EMBL/GenBank/DDBJ whole genome shotgun (WGS) entry which is preliminary data.</text>
</comment>
<sequence length="384" mass="41325">MREVVIVEAARTPVGKKNGVLSNIRADELAAKALKEVIKRAGISAYEIEDVILGCVSQTGEQALNIARIAGLIAGYPKEVPGTTIDRQCGSSQQAIHFGCQAILSGDMDVVVAGGIESMSRVPIGSNRQHVTFTSSLTSKYEVIHQGISADRIAERWGLSRVELDSFALNSHQKAVRAQKEGRFDKEIMSVEVTLENGKTELIKEDEGPRNNTSLEQLAKLKPSFKTNGSVTAGNASQISDGANAILLMSKEKALKLGLKPRFRVLTRSVVGSDPTLMLTGPIPATRKALQQARLSITDIDIFEVNEAFASVALAWLEEMKIDDAKLNPNGGAIALGHPLGASGGRLMITMMHELERTGGRYGLQTMCEGYGMANATIIERLDN</sequence>
<gene>
    <name evidence="8" type="primary">paaJ</name>
    <name evidence="8" type="ORF">BN990_01975</name>
</gene>
<dbReference type="SUPFAM" id="SSF53901">
    <property type="entry name" value="Thiolase-like"/>
    <property type="match status" value="2"/>
</dbReference>
<evidence type="ECO:0000259" key="6">
    <source>
        <dbReference type="Pfam" id="PF00108"/>
    </source>
</evidence>
<dbReference type="EMBL" id="CCDP010000001">
    <property type="protein sequence ID" value="CDQ39663.1"/>
    <property type="molecule type" value="Genomic_DNA"/>
</dbReference>
<evidence type="ECO:0000256" key="5">
    <source>
        <dbReference type="RuleBase" id="RU003557"/>
    </source>
</evidence>
<dbReference type="CDD" id="cd00751">
    <property type="entry name" value="thiolase"/>
    <property type="match status" value="1"/>
</dbReference>
<accession>A0A024QAV0</accession>
<protein>
    <submittedName>
        <fullName evidence="8">3-oxoadipyl-CoA/3-oxo-5,6-dehydrosuberyl-CoA thiolase</fullName>
    </submittedName>
</protein>
<dbReference type="InterPro" id="IPR020616">
    <property type="entry name" value="Thiolase_N"/>
</dbReference>
<keyword evidence="9" id="KW-1185">Reference proteome</keyword>
<dbReference type="Gene3D" id="3.40.47.10">
    <property type="match status" value="1"/>
</dbReference>
<feature type="domain" description="Thiolase N-terminal" evidence="6">
    <location>
        <begin position="4"/>
        <end position="252"/>
    </location>
</feature>
<dbReference type="Pfam" id="PF00108">
    <property type="entry name" value="Thiolase_N"/>
    <property type="match status" value="1"/>
</dbReference>
<evidence type="ECO:0000313" key="8">
    <source>
        <dbReference type="EMBL" id="CDQ39663.1"/>
    </source>
</evidence>